<dbReference type="InterPro" id="IPR024345">
    <property type="entry name" value="DNA_matur_Phage_T7-like"/>
</dbReference>
<dbReference type="RefSeq" id="YP_009006539.1">
    <property type="nucleotide sequence ID" value="NC_023570.1"/>
</dbReference>
<dbReference type="KEGG" id="vg:18503480"/>
<sequence length="107" mass="11769">MSRKKSASVAELEALHAATARYLKGRLEDSTRQSEDEDDFVLPLATGEVANIIAFLKHNNISAAPDAEEVSELKQEFANDLEAQRIAKAEGLLRASDEDLERAAWLS</sequence>
<accession>U5PVT2</accession>
<dbReference type="GeneID" id="18503480"/>
<evidence type="ECO:0000313" key="1">
    <source>
        <dbReference type="EMBL" id="AGY48014.1"/>
    </source>
</evidence>
<dbReference type="Proteomes" id="UP000017654">
    <property type="component" value="Segment"/>
</dbReference>
<gene>
    <name evidence="1" type="ORF">Petty_42</name>
</gene>
<organism evidence="1 2">
    <name type="scientific">Acinetobacter phage Petty</name>
    <dbReference type="NCBI Taxonomy" id="1406779"/>
    <lineage>
        <taxon>Viruses</taxon>
        <taxon>Duplodnaviria</taxon>
        <taxon>Heunggongvirae</taxon>
        <taxon>Uroviricota</taxon>
        <taxon>Caudoviricetes</taxon>
        <taxon>Autographivirales</taxon>
        <taxon>Autoscriptoviridae</taxon>
        <taxon>Beijerinckvirinae</taxon>
        <taxon>Pettyvirus</taxon>
        <taxon>Pettyvirus petty</taxon>
    </lineage>
</organism>
<proteinExistence type="predicted"/>
<evidence type="ECO:0000313" key="2">
    <source>
        <dbReference type="Proteomes" id="UP000017654"/>
    </source>
</evidence>
<dbReference type="EMBL" id="KF669656">
    <property type="protein sequence ID" value="AGY48014.1"/>
    <property type="molecule type" value="Genomic_DNA"/>
</dbReference>
<name>U5PVT2_9CAUD</name>
<dbReference type="Pfam" id="PF11123">
    <property type="entry name" value="DNA_Packaging_2"/>
    <property type="match status" value="1"/>
</dbReference>
<keyword evidence="2" id="KW-1185">Reference proteome</keyword>
<protein>
    <submittedName>
        <fullName evidence="1">Terminase small subunit</fullName>
    </submittedName>
</protein>
<reference evidence="1 2" key="1">
    <citation type="journal article" date="2013" name="Genome Announc.">
        <title>Complete Genome of Acinetobacter baumannii Podophage Petty.</title>
        <authorList>
            <person name="Mumm I.P."/>
            <person name="Wood T.L."/>
            <person name="Chamakura K.R."/>
            <person name="Kuty Everett G.F."/>
        </authorList>
    </citation>
    <scope>NUCLEOTIDE SEQUENCE [LARGE SCALE GENOMIC DNA]</scope>
</reference>